<dbReference type="eggNOG" id="ENOG5030GV3">
    <property type="taxonomic scope" value="Bacteria"/>
</dbReference>
<dbReference type="InterPro" id="IPR049749">
    <property type="entry name" value="SCO2521-like"/>
</dbReference>
<organism evidence="2 3">
    <name type="scientific">Pseudofrankia inefficax (strain DSM 45817 / CECT 9037 / DDB 130130 / EuI1c)</name>
    <name type="common">Frankia inefficax</name>
    <dbReference type="NCBI Taxonomy" id="298654"/>
    <lineage>
        <taxon>Bacteria</taxon>
        <taxon>Bacillati</taxon>
        <taxon>Actinomycetota</taxon>
        <taxon>Actinomycetes</taxon>
        <taxon>Frankiales</taxon>
        <taxon>Frankiaceae</taxon>
        <taxon>Pseudofrankia</taxon>
    </lineage>
</organism>
<keyword evidence="3" id="KW-1185">Reference proteome</keyword>
<feature type="compositionally biased region" description="Low complexity" evidence="1">
    <location>
        <begin position="11"/>
        <end position="28"/>
    </location>
</feature>
<feature type="compositionally biased region" description="Polar residues" evidence="1">
    <location>
        <begin position="1"/>
        <end position="10"/>
    </location>
</feature>
<accession>E3IWF1</accession>
<evidence type="ECO:0000256" key="1">
    <source>
        <dbReference type="SAM" id="MobiDB-lite"/>
    </source>
</evidence>
<dbReference type="STRING" id="298654.FraEuI1c_2084"/>
<gene>
    <name evidence="2" type="ordered locus">FraEuI1c_2084</name>
</gene>
<reference evidence="2 3" key="1">
    <citation type="submission" date="2010-10" db="EMBL/GenBank/DDBJ databases">
        <title>Complete sequence of Frankia sp. EuI1c.</title>
        <authorList>
            <consortium name="US DOE Joint Genome Institute"/>
            <person name="Lucas S."/>
            <person name="Copeland A."/>
            <person name="Lapidus A."/>
            <person name="Cheng J.-F."/>
            <person name="Bruce D."/>
            <person name="Goodwin L."/>
            <person name="Pitluck S."/>
            <person name="Chertkov O."/>
            <person name="Detter J.C."/>
            <person name="Han C."/>
            <person name="Tapia R."/>
            <person name="Land M."/>
            <person name="Hauser L."/>
            <person name="Jeffries C."/>
            <person name="Kyrpides N."/>
            <person name="Ivanova N."/>
            <person name="Mikhailova N."/>
            <person name="Beauchemin N."/>
            <person name="Sen A."/>
            <person name="Sur S.A."/>
            <person name="Gtari M."/>
            <person name="Wall L."/>
            <person name="Tisa L."/>
            <person name="Woyke T."/>
        </authorList>
    </citation>
    <scope>NUCLEOTIDE SEQUENCE [LARGE SCALE GENOMIC DNA]</scope>
    <source>
        <strain evidence="3">DSM 45817 / CECT 9037 / EuI1c</strain>
    </source>
</reference>
<protein>
    <submittedName>
        <fullName evidence="2">Uncharacterized protein</fullName>
    </submittedName>
</protein>
<dbReference type="EMBL" id="CP002299">
    <property type="protein sequence ID" value="ADP80134.1"/>
    <property type="molecule type" value="Genomic_DNA"/>
</dbReference>
<dbReference type="OrthoDB" id="3210171at2"/>
<dbReference type="Proteomes" id="UP000002484">
    <property type="component" value="Chromosome"/>
</dbReference>
<sequence length="354" mass="37607">MPRAGQSPTQGAVPVARGAAPAPGRLAAPEPGRPWLLLGEVRTTVLRNSVPITGATAQEVLRLKPAGRVRLATRPIAYARSPELVTGVHCLLASGQRRRVETVGTVLAGAAVLGGRVLQASAWTAVATRDWDFRPPWSDFLATPGVVYASAKAAPDDLAAGFLRPEAAPGGPELDLGGAAAAVLDQVQGHPALDRGLGLRAQRTRLRFAIRVDDQDGPIRADSAIFAIHDDALRTISLTVSGRDPAPAVRLCEDVALHDWLLTTVGRVVDGARAGGTSGEELIRRSRPVVTHLLPLWMPGAHVAEELAPVWAGLDRRPGFSRQWTSLVDQIRDQLALSMIGLLSRGWEGQTDRL</sequence>
<evidence type="ECO:0000313" key="3">
    <source>
        <dbReference type="Proteomes" id="UP000002484"/>
    </source>
</evidence>
<dbReference type="InParanoid" id="E3IWF1"/>
<proteinExistence type="predicted"/>
<dbReference type="AlphaFoldDB" id="E3IWF1"/>
<dbReference type="RefSeq" id="WP_013423253.1">
    <property type="nucleotide sequence ID" value="NC_014666.1"/>
</dbReference>
<dbReference type="HOGENOM" id="CLU_896632_0_0_11"/>
<evidence type="ECO:0000313" key="2">
    <source>
        <dbReference type="EMBL" id="ADP80134.1"/>
    </source>
</evidence>
<feature type="region of interest" description="Disordered" evidence="1">
    <location>
        <begin position="1"/>
        <end position="28"/>
    </location>
</feature>
<name>E3IWF1_PSEI1</name>
<dbReference type="NCBIfam" id="NF040565">
    <property type="entry name" value="SCO2521_fam"/>
    <property type="match status" value="1"/>
</dbReference>
<dbReference type="KEGG" id="fri:FraEuI1c_2084"/>